<organism evidence="2 3">
    <name type="scientific">Saccharomonospora viridis</name>
    <dbReference type="NCBI Taxonomy" id="1852"/>
    <lineage>
        <taxon>Bacteria</taxon>
        <taxon>Bacillati</taxon>
        <taxon>Actinomycetota</taxon>
        <taxon>Actinomycetes</taxon>
        <taxon>Pseudonocardiales</taxon>
        <taxon>Pseudonocardiaceae</taxon>
        <taxon>Saccharomonospora</taxon>
    </lineage>
</organism>
<accession>A0A837D5F6</accession>
<name>A0A837D5F6_9PSEU</name>
<protein>
    <submittedName>
        <fullName evidence="2">Uncharacterized protein</fullName>
    </submittedName>
</protein>
<dbReference type="Proteomes" id="UP000030848">
    <property type="component" value="Unassembled WGS sequence"/>
</dbReference>
<evidence type="ECO:0000313" key="3">
    <source>
        <dbReference type="Proteomes" id="UP000030848"/>
    </source>
</evidence>
<feature type="region of interest" description="Disordered" evidence="1">
    <location>
        <begin position="1"/>
        <end position="23"/>
    </location>
</feature>
<sequence>MCSSGHVLPNAVEPAMVGGRPSREEGDVVFSRAPAWSVRFLRAASTLPRVA</sequence>
<dbReference type="EMBL" id="JRZE01000006">
    <property type="protein sequence ID" value="KHF42722.1"/>
    <property type="molecule type" value="Genomic_DNA"/>
</dbReference>
<comment type="caution">
    <text evidence="2">The sequence shown here is derived from an EMBL/GenBank/DDBJ whole genome shotgun (WGS) entry which is preliminary data.</text>
</comment>
<dbReference type="AlphaFoldDB" id="A0A837D5F6"/>
<proteinExistence type="predicted"/>
<reference evidence="2 3" key="1">
    <citation type="submission" date="2014-10" db="EMBL/GenBank/DDBJ databases">
        <title>Genome sequence of Micropolyspora internatus JCM3315.</title>
        <authorList>
            <person name="Shin S.-K."/>
            <person name="Yi H."/>
        </authorList>
    </citation>
    <scope>NUCLEOTIDE SEQUENCE [LARGE SCALE GENOMIC DNA]</scope>
    <source>
        <strain evidence="2 3">JCM 3315</strain>
    </source>
</reference>
<gene>
    <name evidence="2" type="ORF">MINT15_29240</name>
</gene>
<evidence type="ECO:0000256" key="1">
    <source>
        <dbReference type="SAM" id="MobiDB-lite"/>
    </source>
</evidence>
<evidence type="ECO:0000313" key="2">
    <source>
        <dbReference type="EMBL" id="KHF42722.1"/>
    </source>
</evidence>